<proteinExistence type="predicted"/>
<protein>
    <submittedName>
        <fullName evidence="1">Uncharacterized protein</fullName>
    </submittedName>
</protein>
<organism evidence="1 2">
    <name type="scientific">Nesidiocoris tenuis</name>
    <dbReference type="NCBI Taxonomy" id="355587"/>
    <lineage>
        <taxon>Eukaryota</taxon>
        <taxon>Metazoa</taxon>
        <taxon>Ecdysozoa</taxon>
        <taxon>Arthropoda</taxon>
        <taxon>Hexapoda</taxon>
        <taxon>Insecta</taxon>
        <taxon>Pterygota</taxon>
        <taxon>Neoptera</taxon>
        <taxon>Paraneoptera</taxon>
        <taxon>Hemiptera</taxon>
        <taxon>Heteroptera</taxon>
        <taxon>Panheteroptera</taxon>
        <taxon>Cimicomorpha</taxon>
        <taxon>Miridae</taxon>
        <taxon>Dicyphina</taxon>
        <taxon>Nesidiocoris</taxon>
    </lineage>
</organism>
<name>A0ABN7AM10_9HEMI</name>
<evidence type="ECO:0000313" key="1">
    <source>
        <dbReference type="EMBL" id="BES91921.1"/>
    </source>
</evidence>
<sequence>MRGRLRNRSQLQIPRQRLEEKFQAVVMQERCRDDSLAPCEALLPSRGRTMFRIHPLLQLASWQKKQNERGAGSPISEAGCAIGTNVRHRTAKLPSLSRLWSGSCGLDEFANEFEKWK</sequence>
<reference evidence="1 2" key="1">
    <citation type="submission" date="2023-09" db="EMBL/GenBank/DDBJ databases">
        <title>Nesidiocoris tenuis whole genome shotgun sequence.</title>
        <authorList>
            <person name="Shibata T."/>
            <person name="Shimoda M."/>
            <person name="Kobayashi T."/>
            <person name="Uehara T."/>
        </authorList>
    </citation>
    <scope>NUCLEOTIDE SEQUENCE [LARGE SCALE GENOMIC DNA]</scope>
    <source>
        <strain evidence="1 2">Japan</strain>
    </source>
</reference>
<accession>A0ABN7AM10</accession>
<evidence type="ECO:0000313" key="2">
    <source>
        <dbReference type="Proteomes" id="UP001307889"/>
    </source>
</evidence>
<dbReference type="EMBL" id="AP028911">
    <property type="protein sequence ID" value="BES91921.1"/>
    <property type="molecule type" value="Genomic_DNA"/>
</dbReference>
<gene>
    <name evidence="1" type="ORF">NTJ_04729</name>
</gene>
<keyword evidence="2" id="KW-1185">Reference proteome</keyword>
<dbReference type="Proteomes" id="UP001307889">
    <property type="component" value="Chromosome 3"/>
</dbReference>